<dbReference type="EMBL" id="FMHU01000002">
    <property type="protein sequence ID" value="SCL28095.1"/>
    <property type="molecule type" value="Genomic_DNA"/>
</dbReference>
<dbReference type="STRING" id="47866.GA0074694_5006"/>
<feature type="repeat" description="WD" evidence="3">
    <location>
        <begin position="6280"/>
        <end position="6323"/>
    </location>
</feature>
<feature type="repeat" description="WD" evidence="3">
    <location>
        <begin position="5677"/>
        <end position="5720"/>
    </location>
</feature>
<feature type="repeat" description="WD" evidence="3">
    <location>
        <begin position="3780"/>
        <end position="3823"/>
    </location>
</feature>
<feature type="repeat" description="WD" evidence="3">
    <location>
        <begin position="5854"/>
        <end position="5897"/>
    </location>
</feature>
<keyword evidence="1 3" id="KW-0853">WD repeat</keyword>
<feature type="region of interest" description="Disordered" evidence="4">
    <location>
        <begin position="826"/>
        <end position="888"/>
    </location>
</feature>
<feature type="repeat" description="WD" evidence="3">
    <location>
        <begin position="6104"/>
        <end position="6147"/>
    </location>
</feature>
<dbReference type="Gene3D" id="2.130.10.10">
    <property type="entry name" value="YVTN repeat-like/Quinoprotein amine dehydrogenase"/>
    <property type="match status" value="11"/>
</dbReference>
<reference evidence="8" key="1">
    <citation type="submission" date="2016-06" db="EMBL/GenBank/DDBJ databases">
        <authorList>
            <person name="Varghese N."/>
        </authorList>
    </citation>
    <scope>NUCLEOTIDE SEQUENCE [LARGE SCALE GENOMIC DNA]</scope>
    <source>
        <strain evidence="8">DSM 46123</strain>
    </source>
</reference>
<feature type="repeat" description="WD" evidence="3">
    <location>
        <begin position="2026"/>
        <end position="2060"/>
    </location>
</feature>
<evidence type="ECO:0000256" key="5">
    <source>
        <dbReference type="SAM" id="Phobius"/>
    </source>
</evidence>
<feature type="region of interest" description="Disordered" evidence="4">
    <location>
        <begin position="906"/>
        <end position="944"/>
    </location>
</feature>
<dbReference type="InterPro" id="IPR019775">
    <property type="entry name" value="WD40_repeat_CS"/>
</dbReference>
<feature type="repeat" description="WD" evidence="3">
    <location>
        <begin position="5898"/>
        <end position="5941"/>
    </location>
</feature>
<feature type="region of interest" description="Disordered" evidence="4">
    <location>
        <begin position="1099"/>
        <end position="1164"/>
    </location>
</feature>
<feature type="repeat" description="WD" evidence="3">
    <location>
        <begin position="4001"/>
        <end position="4037"/>
    </location>
</feature>
<feature type="region of interest" description="Disordered" evidence="4">
    <location>
        <begin position="743"/>
        <end position="773"/>
    </location>
</feature>
<accession>A0A1C6SF32</accession>
<feature type="repeat" description="WD" evidence="3">
    <location>
        <begin position="2070"/>
        <end position="2113"/>
    </location>
</feature>
<sequence>MGEAAVPSVGLSESSKRALEAFTGMRLHRSNLPVLAYDLNALEVLAGRVRTLLVPELIQAIKAVRAAGEGEVFDRFVAQTAPFVELLDGVADVKVGVAQAMRGFLNQMELTDRQALVMFVFMMTELAVAFAMAFFLPVEAAAHIVKTRTIIQTILRSSMVRAAASSTAIQMLFMPGSSLLAQISMLADGLMPGVDWAQVGKQALYGLAVAGVTTAAGPALGRFAGVVGGALAKFEVSDATRNLLTSLMMVPVSEIGLEVVGDIAASYIVDGTYDPGGLGMAVISGALSGSGELGASGAGAAARRVAVGLGFNPTRPRWNMPAGTGFTADGRPVAPVTPAPSTYQPEVDDPAGAGSGGPAPVPVPLVSAPALSPPAPAAPEPMPVPAWSTPALSAPSWSTPDLPVPSWSTPDLPVPSWSTPDLPVPSWSTPDLPVPSWSTPDLPVPSWSVPNFSVPTVPVVPVPEWVAVAGAPVVEQWQRFQRELVDHYGGLLAGTGQARQFLAALPVPVEQVFTEWAATRQNDPAVPAFLSRIGLPATALTGQYLTGVRDQAVARITEALAQSVTTGGPIPAAVRPEQVVAALPAEFDRQALRAAVHLAAQHHIDQYLTTGTPATATLPDGVVRPGSAYVPGDAYVPGAPGLPGGAALPTAVGTSGSAGVPGGSGTAAVPSDAVRAAVVRDVRAQVDGSLDAILGPTPPLTAPLTVSPSVLPAAATSPGAAQVNAVADVVRQVVTDLPARFTAATVPDSTGPDTTPSPVDTPASRRTDVPVTPEQHTPAAASLAQTQFTALADQYGVEPARHDALARSFQRDWVDGYHQVLAQATGSATPATPHTPGTSGMPSTPGAPDAAGGRSTVPGGVAPRTDGTLIHDNASDRTSVSDMSVSSDDISDDWTVRLWSLSGGAGGPAGLPEVPDGPVDAGNDSEAGGSDSSADVAGEAGRGGVLLPSQLSEDDVSARFGWLGSVNPGRGDDPDSPGSRWRDSATNCVLAVIGTDMSLADGVVWQVPPEVPSPVVWLQRYAEGRPLVDVADYDAVVEVMAGAEPGARGVLVMTGEGDRVSHAVNVVRTDDGRVVFLDGQWGGLARGPVEPGRLRFVATTDGVGTPRPPSRVADDPTTTVPEEADLAGMDRRAPEEEFRTGSDSPAVGSDVDSEERLFASRPASSLGIPDVGESYGPLYAPPAGVGDDATAVVPGYSEEELFASRPASSLGVPDVASLLGPYLSQVSGDPTGLSQPFGDATGAAGWSVVPGDGWVVVHPDGVGAGVDVERLAVVAREQAVTDAAAWAARTGQDRPAGDAVSRVVLVYEDPGPEGVLDLVGSLLLGDLRSDVEVPEAAVVELSPYGADPFGVPEVQPGTLVAVAELRAAFNQSGAVAARWQYVADSGAEAGVVPPGLRAVDFSGRETFPALSWEVQAHPINEEADLEYRRRRADAQLPVNHGPYLLSFDWDWARLGQRAFSYFRDWVFLPDVPSERGLRVTQLRPAGLLAGEVAAASAGESLAVVPDVGRGWVPDGARVLVVGVPGPRPVHPGAVLSSILDVFLNGALPPAASGLREPVYVVVHGFGGWTSTVVLTHVAEDDLWPVRMGELAIGEPAVGGLREPRDQIEAEEWARVRAELAGIAEAVEGPGGAARSWVARREELRAALPDVTVTDPAVGAQEHRRVGERVDQLVALGERLVGHTRGWAGVAGRVPEVSDRWRAELFSAVSAFGLARQWLEEQISSLPVGPAALPGRAGDGATAFGGRPTESDGQAVAARSAEQAVSVSDGGVAAVRADLIRRWQALADGHARRMDAADWQSQRMAAPGQGDSPARSALAGVSDRYLQEMQGLSRARMPRTVDAYVDSLPATELGGLGDRLGQVETAAAELDRHLEQARAAAGTPQISVVSDERGPLTGHDGPVWAVTSWLGESGPRVASASDDGTVRIWDVASGQRLVTFEGHDGPVSAVASWQAGAERLVASAGNDGMVLIWDAASGVERQRLEGHDGSVSAVASWQAGPDRLVASASMDGSVLIWDAASGVERRLDGHEGAVLAVTSLQGASGPLLVSADSDGLVLIWDANGGVETGRFTGHDGPVFALTSWPSESGPLVASASADGTVRIWNADSGALLWTLGATDGTEWAAVTSWPAGTGRLVAAASVDGTVRIWNADGELIETVEAPAPLLALTSWPAGPGRWGMAGGDADSMVQLWSLSGGAGGPAGLPEVPDGLVDGGNGSDSGGSDSSADVAGEAGRGGVLLPSQLSEDDVSARFGWLGSVNPGRGDDPDSPGSRWRDSATNCVLATIGTDMSLADGVVWQVPPEVPSPVVWLQRYAGRPLVDVADYDAVVEVMAGAEPGARGVLVTTGVGDEVSHAVNVVRTDDGRVVFLDGQRGGLARGPVEPGRLRFVATTDGVGTPRPPSRVADDTTVTVPEEADLAGMDGVARPPSEAVSVPVPLPSLPAGVLRSDVWDRLFAQFLDRVGAGVAVSLGERTPDAVRDLLRDSFDYLVDRTDVLDGGRAGLSPEDRALVRQALDARGTSVPRLTGALPHLLSEAFAVNVTVAPAESGPHENGGVAPWHDRTVALDLPVAHLSVVPDGRGPLIHRYDASAVASWQAESGPRVASVDGVGAVRIWDVDRDVVLQTLAGRHYGVLTSWQGRLGQQLMASAGRDGAVLVWDVDRGVVLQRLTGHTGEVVALTSWPAGAGRRLASAGYDGTVLVWDVDNGVEVRRLTGDPGPMALTSWPDEFGGVLASAGGVGAVLVWDVDRGVEVRRLTGHTGVVLAVTSWQEGAGRRVASGGSGGTVRIWDVDRGVVLQTLEGHDGLVNELTSWQDESGWRLLAAADVAGTVRIWDVDRGVLLQTLEGHDGVEALTLLPEGPGRWLLAVGQRRMVRLWSLSDSAPERFRTVPGRGSVVVYPEGVSAGIDVERLAVVAREQAVTDAEAWAARTGQDRPADDAVWRVVLAFEDRGHEDVLALAKRLIDGELGVEVPKEAVIELSPYGADPSVVPGVESRTLVEVAALRAARDESGAVAILGRHVADVGAGVVPDGVVIVDFSGRETFPALLWEVQAHPINEDADLDYRGRRRLDGLPVNHGPYLLSFDVDWWRFEQLAFSHFRDWVFLPRVPSERGLRVTQLRQAELLAPEILNVALGAKNLPMPDVGPVGWVPDGARVVVVGVPGPRPGDPKAVVPSMFDFLNGALPPAASGLREPVYVVVHGFGGWTSTVVLTHVAEDDLWPVRMGELVPGGPVGGGLRAARDLAEAEGWTRVLAEVERIAAAVGAAAPGRVGWAGELRAALPDVVGDPAAVDGQRRMGERVDQLVALGERLVGLTRGWTGEGALPVGTDRPDLRLERWAGQERNRRLAAAGARVYGVVAEEVTDRVEEEIDRVWDAVATPGEKVPEAVRYVLEAVYLGAWAFYTAPGRPVVIDRPEDPDEDLPEGVQREDGQWIVDPSAVLGLGLAKFDEFLADHGQDVAMLWSADGAVAQVSELRAALGVSPPVPHVRVVGRVPEVSEQWRAELFSAVSAFGLARQWLEEQVSSLPAAAVPGQAGDGAAGSGEQAVPVSDDGVATARADLIGRWRDLADGHARRMDAADGALRRIDAADRAIRLMTDFGQDHSGTRSALARERSALAGLSDRYLQEMQGLSRARMHRTVDAYVESLPPGELGGLGDRVGQVETAAAELDQHLGQAPDPSSVDVVDGVELRTLEGHTGAVWAVTSWPGEPGPRVASASDDGTVRIWDALTGAPLRTLRGHTDGVVAVESWQAGPDRRLATADMQGAVFVWDAVTGARLLTLRGHIGPVWAVTSWPGEPGPRVASASDDGTVFVWDAVTGARLLTLGGHTGGVGAVASWQAGADRRLASADWADGTVFVWDVASGARLLTLRGHTGGVVALASWQAGPDRRLASASWDGTVRVWDAVTGAPLLTLRGHAGAVVALASWQAGSERRLASASEDGTVRVWNVVTGAPLLTLEGHTGGAVAVTSWQAGSERRLTTADAHGTVRVWNADSGALLRTLEGHTGRVRTVTSLQGESGRRAVVSAGDDHTVRLWSLPDDAGGPAGLPGVPDGPVDGGNGSDSGGSDSSADVAGEAGRGGVLLPSQLSEDDVSARFGWLGSVNPGRGDDPDSPGSRWRDSATNCVLAVIGTDMSLADGVVWQVPPEVPSPVVWLQRYAEGRPLVDVADYDAVVEVMAGAEPGARGVLVMTGEGDRVSHAVNVVRTDGGKVVFLDGQRGGLARGPVEPGRLRFVATTDGVGVPRPPAGVADDPTTTVPEEADLAGMDRTARTTPTSPPPVEPDPSAFPWWDDPLAGFDMTTPAAGSGSPVEVVLDEVTEEIVPEEEDLAGMDGAARTTSTSPPPVEPDPSAFPWWDDPLAGFDMTTPAAGSGSPVEVVLDEVTEEIVPEEEDLAGMDGGARPPSESVSVSVPLPSLPAGLLRSDVWDRLFAQFLDRVGAGVAVSLGERTPDAVRDLLRDSFDYLVDRTDVLDGGRAGLSPEDRALVRQALDARGTSVPRLTGALPHLLSEAFAVNVTVAPAESGPHENGGVAPWHDRTVALDLPVAHLSVVPDRRGPLRNPHDVLAVASWQAESGPRVVTAGRGGTVVIWDVDRGVWLRTLPGHNGGVRALTLWQEGAGWRVAAASMDGDVLIWDVDRGVWLRTLTDPVGPVWALTSWQDPGRRLLATAGFVDQTVRIWDVDRRVVIQTLEGHTRPVTALTSWQGESGRLVASASLDGTVRIWHPGDGVLMRTLEGHTHRVSAVTSWQEGAGRRLASADVAGTVLIWDVDEGVVLRTLTSHTGPVRALTSWQGEWGQLLASASMDGAVRIWDAAGGVLLRTLAGHDRGVRALTSWPEGPGRRLLAAAGGDRAVRLWSLSDDAVGSVGLSVVSGERFRTESGRGWVVVYPEGVGAGVDVERLAAVAREQAVTDAEAWAARAGQDRPAGDAVWRVVVAFEDRGHEGVLGLVGRLLDGGLGVTVPEAAVIELSPYGADPSVVPGVESRTLVEVAALRASRGQSGAVAVLGRYVAGAGAGAVPDGVVAVDFSGRETFPALLREFQAHPINEDADLAYRGRRRLAGLPVDHGPYLLSFDVDWWRWNQLAFSHFRDWVFLPRVRSERGLRVTQLRQAELLADEIAVAALGESLAAGVPDVGPAWVPDGARVLVVGVPGPRPGDPKAVVPSMFDFLNGALPPAASGLREPVYVVVHGFGGWVSTVVLTHTAEDDLWPVRMDELAVGDPVGGGLRPARDLVEAEGWTRVLAEMEEIAEAVRAPGGAAARGRVGWAGELKAALPDVVGDPAVGVDGQRRMGERVDQLVALGERLVGLTRGWTGEGALPVGTDRPDLRLERWAGQERNRRLAAAGARVDGVVAEEVQDRIVAEIERVWDAVATPEEEVPEAVQYVLEAVYLGAWAFYTAPGRPVVIDRPEDPDENLPEGVQREGSRRIVDPSAVLGLGLAKFDEFLADHGQDVALLWSADGAAAQVSELRAALGVSPPVPHVRVVGRVPEVSEQWRAELFSAVSAFGLARQWLEERVSSLPVQAAVVPGQAGDGAVGSGEQTVPVSDAEVAAARADLTRRWETLVGDHETRMDRLQAAEEALRRLTAFGQDNSQARSVLAGLSDPYLGAMQGLSRARMPRTVDAYVELLPARELGGLGVRLGEVEAAAAELDQHLEQARIDADTSAADVVDGVERRTLAGHTDEVVAVTSWQGAAGPRVASASDDGSVLIWDAVSGERLLTLEGHTDGAWAVTSWQAGSDWRLASGSGDGTVRIWDAATGVELRRLRGHTRAVSAVTSWQAGSDWRVASASWDGTVRVWNAVTGERLLTLRGHIGAAVAVMSWQAGSDRLLASAGGWDGSVLIWNAVTGERLLTLEGHTNRVVALASWQAGSDWRVASASDDGSVRVWDAVTGERLLTLEGHTGGVGALASWQGESGGRLASASRDGTVRVWDATSGERLLTLEGHTGGAVALASWQAGSDWRVASASDDGSVRVWDAVTGEELLTLEGHTGGVGALTSLQGESGRRVVVSAGDDQTVRLWSLPDGAAGPAGLPDVPDGPVDAGNDAEPVIANSGVELRTLEGHDGVVWAVTSWQGAAGPRVASASEDGTVRIWDAARGERLWTLEGHTNAVVAVTSWQAGSDWRLASAGVDGTVRIWDAATGVGLWTLAGHTGVVRAVTSWQAGSDWLLASASWDGTVRIWNVATGVELRTLRGHAGQVSAVTSWQAGSDLRLASAGADRTVRIWDAATGVELRTLEGHTNAVAALASWQAGSDWRLASAGVDGTVRIWDAATGVELRTLEGHAGPVTAVASWRVGSDWRLASAGGDGTVMIWDADSGERLRTLEGHTNAVLALTLWQDESGWQGESGRRVVVSAGWDRTVRLWSLSDGAAGPAGLPEVPDGPVAAGHDAEPGGR</sequence>
<feature type="repeat" description="WD" evidence="3">
    <location>
        <begin position="6236"/>
        <end position="6279"/>
    </location>
</feature>
<feature type="repeat" description="WD" evidence="3">
    <location>
        <begin position="5765"/>
        <end position="5808"/>
    </location>
</feature>
<feature type="repeat" description="WD" evidence="3">
    <location>
        <begin position="1983"/>
        <end position="2026"/>
    </location>
</feature>
<feature type="compositionally biased region" description="Low complexity" evidence="4">
    <location>
        <begin position="876"/>
        <end position="888"/>
    </location>
</feature>
<keyword evidence="5" id="KW-0472">Membrane</keyword>
<gene>
    <name evidence="7" type="ORF">GA0074694_5006</name>
</gene>
<dbReference type="InterPro" id="IPR028908">
    <property type="entry name" value="Tox-PL_dom"/>
</dbReference>
<dbReference type="RefSeq" id="WP_091462334.1">
    <property type="nucleotide sequence ID" value="NZ_FMHU01000002.1"/>
</dbReference>
<dbReference type="InterPro" id="IPR018391">
    <property type="entry name" value="PQQ_b-propeller_rpt"/>
</dbReference>
<feature type="region of interest" description="Disordered" evidence="4">
    <location>
        <begin position="2198"/>
        <end position="2239"/>
    </location>
</feature>
<dbReference type="InterPro" id="IPR020472">
    <property type="entry name" value="WD40_PAC1"/>
</dbReference>
<feature type="repeat" description="WD" evidence="3">
    <location>
        <begin position="2133"/>
        <end position="2149"/>
    </location>
</feature>
<protein>
    <submittedName>
        <fullName evidence="7">WD40 repeat</fullName>
    </submittedName>
</protein>
<keyword evidence="8" id="KW-1185">Reference proteome</keyword>
<feature type="repeat" description="WD" evidence="3">
    <location>
        <begin position="3869"/>
        <end position="3912"/>
    </location>
</feature>
<feature type="repeat" description="WD" evidence="3">
    <location>
        <begin position="6060"/>
        <end position="6103"/>
    </location>
</feature>
<feature type="region of interest" description="Disordered" evidence="4">
    <location>
        <begin position="2254"/>
        <end position="2274"/>
    </location>
</feature>
<feature type="repeat" description="WD" evidence="3">
    <location>
        <begin position="6192"/>
        <end position="6235"/>
    </location>
</feature>
<feature type="domain" description="Tox-PL" evidence="6">
    <location>
        <begin position="1026"/>
        <end position="1082"/>
    </location>
</feature>
<evidence type="ECO:0000259" key="6">
    <source>
        <dbReference type="Pfam" id="PF15644"/>
    </source>
</evidence>
<feature type="region of interest" description="Disordered" evidence="4">
    <location>
        <begin position="4034"/>
        <end position="4083"/>
    </location>
</feature>
<feature type="region of interest" description="Disordered" evidence="4">
    <location>
        <begin position="4326"/>
        <end position="4348"/>
    </location>
</feature>
<feature type="repeat" description="WD" evidence="3">
    <location>
        <begin position="2643"/>
        <end position="2667"/>
    </location>
</feature>
<evidence type="ECO:0000256" key="3">
    <source>
        <dbReference type="PROSITE-ProRule" id="PRU00221"/>
    </source>
</evidence>
<dbReference type="Pfam" id="PF15644">
    <property type="entry name" value="Gln_amidase"/>
    <property type="match status" value="3"/>
</dbReference>
<dbReference type="PROSITE" id="PS50082">
    <property type="entry name" value="WD_REPEATS_2"/>
    <property type="match status" value="32"/>
</dbReference>
<feature type="repeat" description="WD" evidence="3">
    <location>
        <begin position="4777"/>
        <end position="4820"/>
    </location>
</feature>
<dbReference type="PANTHER" id="PTHR22847">
    <property type="entry name" value="WD40 REPEAT PROTEIN"/>
    <property type="match status" value="1"/>
</dbReference>
<dbReference type="PROSITE" id="PS00678">
    <property type="entry name" value="WD_REPEATS_1"/>
    <property type="match status" value="14"/>
</dbReference>
<evidence type="ECO:0000256" key="2">
    <source>
        <dbReference type="ARBA" id="ARBA00022737"/>
    </source>
</evidence>
<feature type="repeat" description="WD" evidence="3">
    <location>
        <begin position="6148"/>
        <end position="6191"/>
    </location>
</feature>
<feature type="region of interest" description="Disordered" evidence="4">
    <location>
        <begin position="4236"/>
        <end position="4258"/>
    </location>
</feature>
<dbReference type="SUPFAM" id="SSF50978">
    <property type="entry name" value="WD40 repeat-like"/>
    <property type="match status" value="7"/>
</dbReference>
<feature type="repeat" description="WD" evidence="3">
    <location>
        <begin position="4733"/>
        <end position="4776"/>
    </location>
</feature>
<feature type="compositionally biased region" description="Low complexity" evidence="4">
    <location>
        <begin position="4038"/>
        <end position="4054"/>
    </location>
</feature>
<dbReference type="Pfam" id="PF00400">
    <property type="entry name" value="WD40"/>
    <property type="match status" value="33"/>
</dbReference>
<dbReference type="InterPro" id="IPR001680">
    <property type="entry name" value="WD40_rpt"/>
</dbReference>
<feature type="repeat" description="WD" evidence="3">
    <location>
        <begin position="5742"/>
        <end position="5764"/>
    </location>
</feature>
<dbReference type="CDD" id="cd00200">
    <property type="entry name" value="WD40"/>
    <property type="match status" value="6"/>
</dbReference>
<feature type="repeat" description="WD" evidence="3">
    <location>
        <begin position="3692"/>
        <end position="3735"/>
    </location>
</feature>
<feature type="repeat" description="WD" evidence="3">
    <location>
        <begin position="4600"/>
        <end position="4643"/>
    </location>
</feature>
<dbReference type="PRINTS" id="PR00320">
    <property type="entry name" value="GPROTEINBRPT"/>
</dbReference>
<feature type="compositionally biased region" description="Low complexity" evidence="4">
    <location>
        <begin position="4064"/>
        <end position="4075"/>
    </location>
</feature>
<feature type="repeat" description="WD" evidence="3">
    <location>
        <begin position="1895"/>
        <end position="1938"/>
    </location>
</feature>
<feature type="repeat" description="WD" evidence="3">
    <location>
        <begin position="2755"/>
        <end position="2798"/>
    </location>
</feature>
<dbReference type="SMART" id="SM00564">
    <property type="entry name" value="PQQ"/>
    <property type="match status" value="3"/>
</dbReference>
<feature type="domain" description="Tox-PL" evidence="6">
    <location>
        <begin position="4162"/>
        <end position="4218"/>
    </location>
</feature>
<evidence type="ECO:0000256" key="1">
    <source>
        <dbReference type="ARBA" id="ARBA00022574"/>
    </source>
</evidence>
<feature type="repeat" description="WD" evidence="3">
    <location>
        <begin position="5986"/>
        <end position="6022"/>
    </location>
</feature>
<evidence type="ECO:0000313" key="7">
    <source>
        <dbReference type="EMBL" id="SCL28095.1"/>
    </source>
</evidence>
<name>A0A1C6SF32_9ACTN</name>
<feature type="compositionally biased region" description="Polar residues" evidence="4">
    <location>
        <begin position="826"/>
        <end position="842"/>
    </location>
</feature>
<dbReference type="SMART" id="SM00320">
    <property type="entry name" value="WD40"/>
    <property type="match status" value="45"/>
</dbReference>
<dbReference type="InterPro" id="IPR036322">
    <property type="entry name" value="WD40_repeat_dom_sf"/>
</dbReference>
<feature type="compositionally biased region" description="Low complexity" evidence="4">
    <location>
        <begin position="920"/>
        <end position="939"/>
    </location>
</feature>
<keyword evidence="5" id="KW-0812">Transmembrane</keyword>
<keyword evidence="2" id="KW-0677">Repeat</keyword>
<feature type="repeat" description="WD" evidence="3">
    <location>
        <begin position="5963"/>
        <end position="5985"/>
    </location>
</feature>
<feature type="region of interest" description="Disordered" evidence="4">
    <location>
        <begin position="318"/>
        <end position="360"/>
    </location>
</feature>
<feature type="region of interest" description="Disordered" evidence="4">
    <location>
        <begin position="963"/>
        <end position="982"/>
    </location>
</feature>
<feature type="repeat" description="WD" evidence="3">
    <location>
        <begin position="4689"/>
        <end position="4732"/>
    </location>
</feature>
<feature type="repeat" description="WD" evidence="3">
    <location>
        <begin position="4821"/>
        <end position="4865"/>
    </location>
</feature>
<dbReference type="Proteomes" id="UP000198906">
    <property type="component" value="Unassembled WGS sequence"/>
</dbReference>
<dbReference type="PANTHER" id="PTHR22847:SF637">
    <property type="entry name" value="WD REPEAT DOMAIN 5B"/>
    <property type="match status" value="1"/>
</dbReference>
<evidence type="ECO:0000313" key="8">
    <source>
        <dbReference type="Proteomes" id="UP000198906"/>
    </source>
</evidence>
<feature type="compositionally biased region" description="Low complexity" evidence="4">
    <location>
        <begin position="745"/>
        <end position="762"/>
    </location>
</feature>
<feature type="compositionally biased region" description="Low complexity" evidence="4">
    <location>
        <begin position="2220"/>
        <end position="2231"/>
    </location>
</feature>
<proteinExistence type="predicted"/>
<dbReference type="InterPro" id="IPR015943">
    <property type="entry name" value="WD40/YVTN_repeat-like_dom_sf"/>
</dbReference>
<feature type="domain" description="Tox-PL" evidence="6">
    <location>
        <begin position="2314"/>
        <end position="2373"/>
    </location>
</feature>
<feature type="region of interest" description="Disordered" evidence="4">
    <location>
        <begin position="6371"/>
        <end position="6395"/>
    </location>
</feature>
<feature type="region of interest" description="Disordered" evidence="4">
    <location>
        <begin position="4098"/>
        <end position="4117"/>
    </location>
</feature>
<feature type="repeat" description="WD" evidence="3">
    <location>
        <begin position="3913"/>
        <end position="3956"/>
    </location>
</feature>
<keyword evidence="5" id="KW-1133">Transmembrane helix</keyword>
<organism evidence="7 8">
    <name type="scientific">Micromonospora inyonensis</name>
    <dbReference type="NCBI Taxonomy" id="47866"/>
    <lineage>
        <taxon>Bacteria</taxon>
        <taxon>Bacillati</taxon>
        <taxon>Actinomycetota</taxon>
        <taxon>Actinomycetes</taxon>
        <taxon>Micromonosporales</taxon>
        <taxon>Micromonosporaceae</taxon>
        <taxon>Micromonospora</taxon>
    </lineage>
</organism>
<evidence type="ECO:0000256" key="4">
    <source>
        <dbReference type="SAM" id="MobiDB-lite"/>
    </source>
</evidence>
<feature type="repeat" description="WD" evidence="3">
    <location>
        <begin position="2668"/>
        <end position="2711"/>
    </location>
</feature>
<feature type="repeat" description="WD" evidence="3">
    <location>
        <begin position="1939"/>
        <end position="1982"/>
    </location>
</feature>
<feature type="region of interest" description="Disordered" evidence="4">
    <location>
        <begin position="1736"/>
        <end position="1761"/>
    </location>
</feature>
<feature type="transmembrane region" description="Helical" evidence="5">
    <location>
        <begin position="115"/>
        <end position="136"/>
    </location>
</feature>
<dbReference type="PROSITE" id="PS50294">
    <property type="entry name" value="WD_REPEATS_REGION"/>
    <property type="match status" value="16"/>
</dbReference>
<feature type="compositionally biased region" description="Basic and acidic residues" evidence="4">
    <location>
        <begin position="1128"/>
        <end position="1140"/>
    </location>
</feature>